<keyword evidence="2" id="KW-1185">Reference proteome</keyword>
<name>A0A0C9YGN4_9AGAM</name>
<dbReference type="AlphaFoldDB" id="A0A0C9YGN4"/>
<dbReference type="OrthoDB" id="10591241at2759"/>
<dbReference type="Proteomes" id="UP000054018">
    <property type="component" value="Unassembled WGS sequence"/>
</dbReference>
<reference evidence="2" key="2">
    <citation type="submission" date="2015-01" db="EMBL/GenBank/DDBJ databases">
        <title>Evolutionary Origins and Diversification of the Mycorrhizal Mutualists.</title>
        <authorList>
            <consortium name="DOE Joint Genome Institute"/>
            <consortium name="Mycorrhizal Genomics Consortium"/>
            <person name="Kohler A."/>
            <person name="Kuo A."/>
            <person name="Nagy L.G."/>
            <person name="Floudas D."/>
            <person name="Copeland A."/>
            <person name="Barry K.W."/>
            <person name="Cichocki N."/>
            <person name="Veneault-Fourrey C."/>
            <person name="LaButti K."/>
            <person name="Lindquist E.A."/>
            <person name="Lipzen A."/>
            <person name="Lundell T."/>
            <person name="Morin E."/>
            <person name="Murat C."/>
            <person name="Riley R."/>
            <person name="Ohm R."/>
            <person name="Sun H."/>
            <person name="Tunlid A."/>
            <person name="Henrissat B."/>
            <person name="Grigoriev I.V."/>
            <person name="Hibbett D.S."/>
            <person name="Martin F."/>
        </authorList>
    </citation>
    <scope>NUCLEOTIDE SEQUENCE [LARGE SCALE GENOMIC DNA]</scope>
    <source>
        <strain evidence="2">441</strain>
    </source>
</reference>
<dbReference type="EMBL" id="KN834022">
    <property type="protein sequence ID" value="KIK13059.1"/>
    <property type="molecule type" value="Genomic_DNA"/>
</dbReference>
<evidence type="ECO:0000313" key="1">
    <source>
        <dbReference type="EMBL" id="KIK13059.1"/>
    </source>
</evidence>
<dbReference type="HOGENOM" id="CLU_1305290_0_0_1"/>
<dbReference type="STRING" id="765257.A0A0C9YGN4"/>
<reference evidence="1 2" key="1">
    <citation type="submission" date="2014-04" db="EMBL/GenBank/DDBJ databases">
        <authorList>
            <consortium name="DOE Joint Genome Institute"/>
            <person name="Kuo A."/>
            <person name="Kohler A."/>
            <person name="Costa M.D."/>
            <person name="Nagy L.G."/>
            <person name="Floudas D."/>
            <person name="Copeland A."/>
            <person name="Barry K.W."/>
            <person name="Cichocki N."/>
            <person name="Veneault-Fourrey C."/>
            <person name="LaButti K."/>
            <person name="Lindquist E.A."/>
            <person name="Lipzen A."/>
            <person name="Lundell T."/>
            <person name="Morin E."/>
            <person name="Murat C."/>
            <person name="Sun H."/>
            <person name="Tunlid A."/>
            <person name="Henrissat B."/>
            <person name="Grigoriev I.V."/>
            <person name="Hibbett D.S."/>
            <person name="Martin F."/>
            <person name="Nordberg H.P."/>
            <person name="Cantor M.N."/>
            <person name="Hua S.X."/>
        </authorList>
    </citation>
    <scope>NUCLEOTIDE SEQUENCE [LARGE SCALE GENOMIC DNA]</scope>
    <source>
        <strain evidence="1 2">441</strain>
    </source>
</reference>
<organism evidence="1 2">
    <name type="scientific">Pisolithus microcarpus 441</name>
    <dbReference type="NCBI Taxonomy" id="765257"/>
    <lineage>
        <taxon>Eukaryota</taxon>
        <taxon>Fungi</taxon>
        <taxon>Dikarya</taxon>
        <taxon>Basidiomycota</taxon>
        <taxon>Agaricomycotina</taxon>
        <taxon>Agaricomycetes</taxon>
        <taxon>Agaricomycetidae</taxon>
        <taxon>Boletales</taxon>
        <taxon>Sclerodermatineae</taxon>
        <taxon>Pisolithaceae</taxon>
        <taxon>Pisolithus</taxon>
    </lineage>
</organism>
<evidence type="ECO:0000313" key="2">
    <source>
        <dbReference type="Proteomes" id="UP000054018"/>
    </source>
</evidence>
<protein>
    <submittedName>
        <fullName evidence="1">Uncharacterized protein</fullName>
    </submittedName>
</protein>
<proteinExistence type="predicted"/>
<accession>A0A0C9YGN4</accession>
<sequence length="211" mass="23363">MGMDVNSLREKNVTPRSNYLGNATLGKVVFIQVTLQTTEFNELADGVSDVVAHTKKSPSPIPRSTYRCRCVHGDEFEGGYGTPGARVCRMPGGEEEGADAELVTLASIVFRCESVRLSTTYRCTPQALTMPDEEAASHWQDLHNHGVTQTAQTLVTSFLTWCLRAHIERVSLSIDPSLIPSLDLPRLTPKYRHSTFIFCITVHRADARPLC</sequence>
<gene>
    <name evidence="1" type="ORF">PISMIDRAFT_414082</name>
</gene>